<accession>A0ABQ5A5N8</accession>
<keyword evidence="3" id="KW-1185">Reference proteome</keyword>
<organism evidence="2 3">
    <name type="scientific">Tanacetum coccineum</name>
    <dbReference type="NCBI Taxonomy" id="301880"/>
    <lineage>
        <taxon>Eukaryota</taxon>
        <taxon>Viridiplantae</taxon>
        <taxon>Streptophyta</taxon>
        <taxon>Embryophyta</taxon>
        <taxon>Tracheophyta</taxon>
        <taxon>Spermatophyta</taxon>
        <taxon>Magnoliopsida</taxon>
        <taxon>eudicotyledons</taxon>
        <taxon>Gunneridae</taxon>
        <taxon>Pentapetalae</taxon>
        <taxon>asterids</taxon>
        <taxon>campanulids</taxon>
        <taxon>Asterales</taxon>
        <taxon>Asteraceae</taxon>
        <taxon>Asteroideae</taxon>
        <taxon>Anthemideae</taxon>
        <taxon>Anthemidinae</taxon>
        <taxon>Tanacetum</taxon>
    </lineage>
</organism>
<reference evidence="2" key="2">
    <citation type="submission" date="2022-01" db="EMBL/GenBank/DDBJ databases">
        <authorList>
            <person name="Yamashiro T."/>
            <person name="Shiraishi A."/>
            <person name="Satake H."/>
            <person name="Nakayama K."/>
        </authorList>
    </citation>
    <scope>NUCLEOTIDE SEQUENCE</scope>
</reference>
<feature type="compositionally biased region" description="Pro residues" evidence="1">
    <location>
        <begin position="8"/>
        <end position="19"/>
    </location>
</feature>
<feature type="region of interest" description="Disordered" evidence="1">
    <location>
        <begin position="1"/>
        <end position="36"/>
    </location>
</feature>
<protein>
    <submittedName>
        <fullName evidence="2">Uncharacterized protein</fullName>
    </submittedName>
</protein>
<dbReference type="EMBL" id="BQNB010012005">
    <property type="protein sequence ID" value="GJS97959.1"/>
    <property type="molecule type" value="Genomic_DNA"/>
</dbReference>
<reference evidence="2" key="1">
    <citation type="journal article" date="2022" name="Int. J. Mol. Sci.">
        <title>Draft Genome of Tanacetum Coccineum: Genomic Comparison of Closely Related Tanacetum-Family Plants.</title>
        <authorList>
            <person name="Yamashiro T."/>
            <person name="Shiraishi A."/>
            <person name="Nakayama K."/>
            <person name="Satake H."/>
        </authorList>
    </citation>
    <scope>NUCLEOTIDE SEQUENCE</scope>
</reference>
<sequence length="401" mass="45526">MVDEQNPQQPPPQTSPETPPTQQDQPESPGTPIPYDHVPQIDYSLDLINIKPNNEVALLYLEHNNSAYFKVVFDFISKYSIAEADLGKSTLKDLLSQQQGNQKVCEEQEVEIPCDLKGLPGKLEEFQSSISVLTNKFSKLKVVDDLPSHLNKVTKALDRFAHAIQSASQKAGDKSVTSVGQASTHPAEREKYTNQATITQLFQRRFKKDTVKADVAKAKIKKGKEELIDLLGLDMVERIYKEKVKYDKYYLKMLNRGASRKITNCDVLSRGKGPITLKVYMDDGYDEIIQNLKASDLHLEELELNLDKPLGEQDPIIKLNTLVKKKRKNVDDLYNHFRSTKRYKTSVQFVDHQVGTVLNEPSLGPGLNDLARTFSSFLIAEVDKRNMNPNKQTRLIEQLRQ</sequence>
<comment type="caution">
    <text evidence="2">The sequence shown here is derived from an EMBL/GenBank/DDBJ whole genome shotgun (WGS) entry which is preliminary data.</text>
</comment>
<evidence type="ECO:0000256" key="1">
    <source>
        <dbReference type="SAM" id="MobiDB-lite"/>
    </source>
</evidence>
<proteinExistence type="predicted"/>
<evidence type="ECO:0000313" key="2">
    <source>
        <dbReference type="EMBL" id="GJS97959.1"/>
    </source>
</evidence>
<gene>
    <name evidence="2" type="ORF">Tco_0819129</name>
</gene>
<name>A0ABQ5A5N8_9ASTR</name>
<dbReference type="Proteomes" id="UP001151760">
    <property type="component" value="Unassembled WGS sequence"/>
</dbReference>
<evidence type="ECO:0000313" key="3">
    <source>
        <dbReference type="Proteomes" id="UP001151760"/>
    </source>
</evidence>